<evidence type="ECO:0000313" key="2">
    <source>
        <dbReference type="Proteomes" id="UP000013782"/>
    </source>
</evidence>
<name>R2SDR7_9ENTE</name>
<dbReference type="RefSeq" id="WP_010758507.1">
    <property type="nucleotide sequence ID" value="NZ_ASWD01000004.1"/>
</dbReference>
<comment type="caution">
    <text evidence="1">The sequence shown here is derived from an EMBL/GenBank/DDBJ whole genome shotgun (WGS) entry which is preliminary data.</text>
</comment>
<dbReference type="eggNOG" id="ENOG5032DBH">
    <property type="taxonomic scope" value="Bacteria"/>
</dbReference>
<sequence>MNQRKNPVRRAVYVVVVLSLLLLLVGGSYFVYAAMTATDRKENDFQVGQVETELVEENFTAPTEIEKNESINKKISIKNNGTINQFIRVMVLPEVKADVAGDPTNKQVLSLVIGTDLILENLNTTDWRYGDDGYYYYIKEAVKPNDPTTSLFESVRLSNSISDQYHNADFSISLKVETINCNTTAYRQAWWHGETPTDDPLASIDTELSSKVDN</sequence>
<dbReference type="PATRIC" id="fig|1158607.3.peg.3525"/>
<organism evidence="1 2">
    <name type="scientific">Enterococcus pallens ATCC BAA-351</name>
    <dbReference type="NCBI Taxonomy" id="1158607"/>
    <lineage>
        <taxon>Bacteria</taxon>
        <taxon>Bacillati</taxon>
        <taxon>Bacillota</taxon>
        <taxon>Bacilli</taxon>
        <taxon>Lactobacillales</taxon>
        <taxon>Enterococcaceae</taxon>
        <taxon>Enterococcus</taxon>
    </lineage>
</organism>
<accession>R2SDR7</accession>
<dbReference type="OrthoDB" id="2058406at2"/>
<dbReference type="AlphaFoldDB" id="R2SDR7"/>
<dbReference type="Proteomes" id="UP000013782">
    <property type="component" value="Unassembled WGS sequence"/>
</dbReference>
<dbReference type="STRING" id="160454.RV10_GL004719"/>
<dbReference type="HOGENOM" id="CLU_102868_1_0_9"/>
<dbReference type="EMBL" id="AJAQ01000035">
    <property type="protein sequence ID" value="EOH90991.1"/>
    <property type="molecule type" value="Genomic_DNA"/>
</dbReference>
<protein>
    <submittedName>
        <fullName evidence="1">Alternate signal-mediated exported protein</fullName>
    </submittedName>
</protein>
<reference evidence="1 2" key="1">
    <citation type="submission" date="2013-02" db="EMBL/GenBank/DDBJ databases">
        <title>The Genome Sequence of Enterococcus pallens BAA-351.</title>
        <authorList>
            <consortium name="The Broad Institute Genome Sequencing Platform"/>
            <consortium name="The Broad Institute Genome Sequencing Center for Infectious Disease"/>
            <person name="Earl A.M."/>
            <person name="Gilmore M.S."/>
            <person name="Lebreton F."/>
            <person name="Walker B."/>
            <person name="Young S.K."/>
            <person name="Zeng Q."/>
            <person name="Gargeya S."/>
            <person name="Fitzgerald M."/>
            <person name="Haas B."/>
            <person name="Abouelleil A."/>
            <person name="Alvarado L."/>
            <person name="Arachchi H.M."/>
            <person name="Berlin A.M."/>
            <person name="Chapman S.B."/>
            <person name="Dewar J."/>
            <person name="Goldberg J."/>
            <person name="Griggs A."/>
            <person name="Gujja S."/>
            <person name="Hansen M."/>
            <person name="Howarth C."/>
            <person name="Imamovic A."/>
            <person name="Larimer J."/>
            <person name="McCowan C."/>
            <person name="Murphy C."/>
            <person name="Neiman D."/>
            <person name="Pearson M."/>
            <person name="Priest M."/>
            <person name="Roberts A."/>
            <person name="Saif S."/>
            <person name="Shea T."/>
            <person name="Sisk P."/>
            <person name="Sykes S."/>
            <person name="Wortman J."/>
            <person name="Nusbaum C."/>
            <person name="Birren B."/>
        </authorList>
    </citation>
    <scope>NUCLEOTIDE SEQUENCE [LARGE SCALE GENOMIC DNA]</scope>
    <source>
        <strain evidence="1 2">ATCC BAA-351</strain>
    </source>
</reference>
<keyword evidence="2" id="KW-1185">Reference proteome</keyword>
<gene>
    <name evidence="1" type="ORF">UAU_03530</name>
</gene>
<proteinExistence type="predicted"/>
<evidence type="ECO:0000313" key="1">
    <source>
        <dbReference type="EMBL" id="EOH90991.1"/>
    </source>
</evidence>